<keyword evidence="3" id="KW-1185">Reference proteome</keyword>
<proteinExistence type="predicted"/>
<reference evidence="2" key="2">
    <citation type="submission" date="2020-09" db="EMBL/GenBank/DDBJ databases">
        <authorList>
            <person name="Sun Q."/>
            <person name="Zhou Y."/>
        </authorList>
    </citation>
    <scope>NUCLEOTIDE SEQUENCE</scope>
    <source>
        <strain evidence="2">CGMCC 4.5737</strain>
    </source>
</reference>
<dbReference type="EMBL" id="BMMK01000042">
    <property type="protein sequence ID" value="GGM78780.1"/>
    <property type="molecule type" value="Genomic_DNA"/>
</dbReference>
<comment type="caution">
    <text evidence="2">The sequence shown here is derived from an EMBL/GenBank/DDBJ whole genome shotgun (WGS) entry which is preliminary data.</text>
</comment>
<sequence>MNLVTEGNELARSGNDGNAPAVALGKHNPGPHPPEPSERTPTWPTAYCVAAGSEP</sequence>
<gene>
    <name evidence="2" type="ORF">GCM10012275_56760</name>
</gene>
<feature type="region of interest" description="Disordered" evidence="1">
    <location>
        <begin position="1"/>
        <end position="44"/>
    </location>
</feature>
<evidence type="ECO:0000313" key="2">
    <source>
        <dbReference type="EMBL" id="GGM78780.1"/>
    </source>
</evidence>
<name>A0A8J3CJZ6_9PSEU</name>
<reference evidence="2" key="1">
    <citation type="journal article" date="2014" name="Int. J. Syst. Evol. Microbiol.">
        <title>Complete genome sequence of Corynebacterium casei LMG S-19264T (=DSM 44701T), isolated from a smear-ripened cheese.</title>
        <authorList>
            <consortium name="US DOE Joint Genome Institute (JGI-PGF)"/>
            <person name="Walter F."/>
            <person name="Albersmeier A."/>
            <person name="Kalinowski J."/>
            <person name="Ruckert C."/>
        </authorList>
    </citation>
    <scope>NUCLEOTIDE SEQUENCE</scope>
    <source>
        <strain evidence="2">CGMCC 4.5737</strain>
    </source>
</reference>
<evidence type="ECO:0000256" key="1">
    <source>
        <dbReference type="SAM" id="MobiDB-lite"/>
    </source>
</evidence>
<protein>
    <submittedName>
        <fullName evidence="2">Uncharacterized protein</fullName>
    </submittedName>
</protein>
<organism evidence="2 3">
    <name type="scientific">Longimycelium tulufanense</name>
    <dbReference type="NCBI Taxonomy" id="907463"/>
    <lineage>
        <taxon>Bacteria</taxon>
        <taxon>Bacillati</taxon>
        <taxon>Actinomycetota</taxon>
        <taxon>Actinomycetes</taxon>
        <taxon>Pseudonocardiales</taxon>
        <taxon>Pseudonocardiaceae</taxon>
        <taxon>Longimycelium</taxon>
    </lineage>
</organism>
<dbReference type="AlphaFoldDB" id="A0A8J3CJZ6"/>
<accession>A0A8J3CJZ6</accession>
<evidence type="ECO:0000313" key="3">
    <source>
        <dbReference type="Proteomes" id="UP000637578"/>
    </source>
</evidence>
<dbReference type="Proteomes" id="UP000637578">
    <property type="component" value="Unassembled WGS sequence"/>
</dbReference>